<comment type="subcellular location">
    <subcellularLocation>
        <location evidence="1">Nucleus</location>
    </subcellularLocation>
</comment>
<keyword evidence="3" id="KW-0132">Cell division</keyword>
<evidence type="ECO:0000256" key="7">
    <source>
        <dbReference type="ARBA" id="ARBA00023306"/>
    </source>
</evidence>
<feature type="compositionally biased region" description="Basic residues" evidence="8">
    <location>
        <begin position="383"/>
        <end position="396"/>
    </location>
</feature>
<dbReference type="GO" id="GO:0007064">
    <property type="term" value="P:mitotic sister chromatid cohesion"/>
    <property type="evidence" value="ECO:0007669"/>
    <property type="project" value="InterPro"/>
</dbReference>
<dbReference type="Pfam" id="PF10345">
    <property type="entry name" value="Cohesin_load"/>
    <property type="match status" value="1"/>
</dbReference>
<name>C1EAN6_MICCC</name>
<dbReference type="InterPro" id="IPR019440">
    <property type="entry name" value="MAU2"/>
</dbReference>
<feature type="region of interest" description="Disordered" evidence="8">
    <location>
        <begin position="364"/>
        <end position="417"/>
    </location>
</feature>
<evidence type="ECO:0000313" key="9">
    <source>
        <dbReference type="EMBL" id="ACO64891.1"/>
    </source>
</evidence>
<dbReference type="AlphaFoldDB" id="C1EAN6"/>
<protein>
    <submittedName>
        <fullName evidence="9">Uncharacterized protein</fullName>
    </submittedName>
</protein>
<evidence type="ECO:0000256" key="1">
    <source>
        <dbReference type="ARBA" id="ARBA00004123"/>
    </source>
</evidence>
<dbReference type="GO" id="GO:0007059">
    <property type="term" value="P:chromosome segregation"/>
    <property type="evidence" value="ECO:0007669"/>
    <property type="project" value="UniProtKB-KW"/>
</dbReference>
<dbReference type="Gene3D" id="1.25.40.10">
    <property type="entry name" value="Tetratricopeptide repeat domain"/>
    <property type="match status" value="1"/>
</dbReference>
<organism evidence="9 10">
    <name type="scientific">Micromonas commoda (strain RCC299 / NOUM17 / CCMP2709)</name>
    <name type="common">Picoplanktonic green alga</name>
    <dbReference type="NCBI Taxonomy" id="296587"/>
    <lineage>
        <taxon>Eukaryota</taxon>
        <taxon>Viridiplantae</taxon>
        <taxon>Chlorophyta</taxon>
        <taxon>Mamiellophyceae</taxon>
        <taxon>Mamiellales</taxon>
        <taxon>Mamiellaceae</taxon>
        <taxon>Micromonas</taxon>
    </lineage>
</organism>
<evidence type="ECO:0000256" key="4">
    <source>
        <dbReference type="ARBA" id="ARBA00022776"/>
    </source>
</evidence>
<evidence type="ECO:0000256" key="2">
    <source>
        <dbReference type="ARBA" id="ARBA00008585"/>
    </source>
</evidence>
<dbReference type="Proteomes" id="UP000002009">
    <property type="component" value="Chromosome 7"/>
</dbReference>
<dbReference type="GO" id="GO:0051301">
    <property type="term" value="P:cell division"/>
    <property type="evidence" value="ECO:0007669"/>
    <property type="project" value="UniProtKB-KW"/>
</dbReference>
<comment type="similarity">
    <text evidence="2">Belongs to the SCC4/mau-2 family.</text>
</comment>
<evidence type="ECO:0000313" key="10">
    <source>
        <dbReference type="Proteomes" id="UP000002009"/>
    </source>
</evidence>
<dbReference type="FunCoup" id="C1EAN6">
    <property type="interactions" value="1832"/>
</dbReference>
<dbReference type="OrthoDB" id="5565328at2759"/>
<evidence type="ECO:0000256" key="3">
    <source>
        <dbReference type="ARBA" id="ARBA00022618"/>
    </source>
</evidence>
<dbReference type="GeneID" id="8245268"/>
<accession>C1EAN6</accession>
<dbReference type="GO" id="GO:0005634">
    <property type="term" value="C:nucleus"/>
    <property type="evidence" value="ECO:0007669"/>
    <property type="project" value="UniProtKB-SubCell"/>
</dbReference>
<proteinExistence type="inferred from homology"/>
<evidence type="ECO:0000256" key="5">
    <source>
        <dbReference type="ARBA" id="ARBA00022829"/>
    </source>
</evidence>
<evidence type="ECO:0000256" key="6">
    <source>
        <dbReference type="ARBA" id="ARBA00023242"/>
    </source>
</evidence>
<dbReference type="EMBL" id="CP001328">
    <property type="protein sequence ID" value="ACO64891.1"/>
    <property type="molecule type" value="Genomic_DNA"/>
</dbReference>
<dbReference type="STRING" id="296587.C1EAN6"/>
<keyword evidence="4" id="KW-0498">Mitosis</keyword>
<dbReference type="OMA" id="QEDMPAQ"/>
<dbReference type="RefSeq" id="XP_002503633.1">
    <property type="nucleotide sequence ID" value="XM_002503587.1"/>
</dbReference>
<reference evidence="9 10" key="1">
    <citation type="journal article" date="2009" name="Science">
        <title>Green evolution and dynamic adaptations revealed by genomes of the marine picoeukaryotes Micromonas.</title>
        <authorList>
            <person name="Worden A.Z."/>
            <person name="Lee J.H."/>
            <person name="Mock T."/>
            <person name="Rouze P."/>
            <person name="Simmons M.P."/>
            <person name="Aerts A.L."/>
            <person name="Allen A.E."/>
            <person name="Cuvelier M.L."/>
            <person name="Derelle E."/>
            <person name="Everett M.V."/>
            <person name="Foulon E."/>
            <person name="Grimwood J."/>
            <person name="Gundlach H."/>
            <person name="Henrissat B."/>
            <person name="Napoli C."/>
            <person name="McDonald S.M."/>
            <person name="Parker M.S."/>
            <person name="Rombauts S."/>
            <person name="Salamov A."/>
            <person name="Von Dassow P."/>
            <person name="Badger J.H."/>
            <person name="Coutinho P.M."/>
            <person name="Demir E."/>
            <person name="Dubchak I."/>
            <person name="Gentemann C."/>
            <person name="Eikrem W."/>
            <person name="Gready J.E."/>
            <person name="John U."/>
            <person name="Lanier W."/>
            <person name="Lindquist E.A."/>
            <person name="Lucas S."/>
            <person name="Mayer K.F."/>
            <person name="Moreau H."/>
            <person name="Not F."/>
            <person name="Otillar R."/>
            <person name="Panaud O."/>
            <person name="Pangilinan J."/>
            <person name="Paulsen I."/>
            <person name="Piegu B."/>
            <person name="Poliakov A."/>
            <person name="Robbens S."/>
            <person name="Schmutz J."/>
            <person name="Toulza E."/>
            <person name="Wyss T."/>
            <person name="Zelensky A."/>
            <person name="Zhou K."/>
            <person name="Armbrust E.V."/>
            <person name="Bhattacharya D."/>
            <person name="Goodenough U.W."/>
            <person name="Van de Peer Y."/>
            <person name="Grigoriev I.V."/>
        </authorList>
    </citation>
    <scope>NUCLEOTIDE SEQUENCE [LARGE SCALE GENOMIC DNA]</scope>
    <source>
        <strain evidence="10">RCC299 / NOUM17</strain>
    </source>
</reference>
<evidence type="ECO:0000256" key="8">
    <source>
        <dbReference type="SAM" id="MobiDB-lite"/>
    </source>
</evidence>
<sequence length="739" mass="79980">MAPPAKTPRRGYSTDETEEIYNGLMFLANEFEEDNAPLQAVRCYEALCLKDLTLLPVPEARARVRLASLLLQYTDNVHRAKQHLETCMLLLKNVHGYEKLKCQTFSGLARCYRLFGRDVRMSWLNATTSGLDLARQAEKKYPDEREDWVTWQFHFMMDRADLYMVYCDFAAAERELAAGAALARETGMSEVAVAFALARLQRAIAQRGAGEGAGAGEVDAAKTAEDAVNALEEAVGEEAAAPARLHLHVLRTLGNLAAGNVHATAEVPKIVARLVKSIEGKTDDEIDAKHAYVWLPVRATIALAKLLTGESLRPLGKFSEARRDLEDAMDQCDAALKHLGVMPEGGDADAKAVVEQEQLIAEQRAAMEKEGSPSGRGGSKTSPRGKTKGKRSRGGKKANADEEAEDQPPLPPKRQWVGSEIDLAPRTANDAKPYLHIRMLALQGLVGADLTATKLSLAAARTEQMRAMVESYPRTLRGYASVADHAEGQVLHSLGKYEEAAARFAAAAAAAESFGPDAMRDIAAVCGALSELAEGSPGGISRALDLVRPVLKRHEAMQAAAAAGADEKTGEKDASALPNFAHQAAALFVSGYANIVKGDASQEAKPKLSKALKLAHTQCCNHQLVAQSLSLIGTIVLDTRGGDLSQSLDMLQSSFTLSKAQEDMPAQLGCLDSLLRLHRIRGSDQEEQDALVSYHRRKASAYQSLVRAALEDEERLARITNGGIHLDDAEEMEVDEDET</sequence>
<dbReference type="InterPro" id="IPR011990">
    <property type="entry name" value="TPR-like_helical_dom_sf"/>
</dbReference>
<dbReference type="PANTHER" id="PTHR21394">
    <property type="entry name" value="MAU2 CHROMATID COHESION FACTOR HOMOLOG"/>
    <property type="match status" value="1"/>
</dbReference>
<keyword evidence="5" id="KW-0159">Chromosome partition</keyword>
<dbReference type="InParanoid" id="C1EAN6"/>
<keyword evidence="7" id="KW-0131">Cell cycle</keyword>
<dbReference type="eggNOG" id="KOG2300">
    <property type="taxonomic scope" value="Eukaryota"/>
</dbReference>
<keyword evidence="10" id="KW-1185">Reference proteome</keyword>
<dbReference type="KEGG" id="mis:MICPUN_101515"/>
<gene>
    <name evidence="9" type="ORF">MICPUN_101515</name>
</gene>
<keyword evidence="6" id="KW-0539">Nucleus</keyword>